<dbReference type="InterPro" id="IPR039426">
    <property type="entry name" value="TonB-dep_rcpt-like"/>
</dbReference>
<dbReference type="InterPro" id="IPR011662">
    <property type="entry name" value="Secretin/TonB_short_N"/>
</dbReference>
<dbReference type="CDD" id="cd01347">
    <property type="entry name" value="ligand_gated_channel"/>
    <property type="match status" value="1"/>
</dbReference>
<evidence type="ECO:0000259" key="13">
    <source>
        <dbReference type="SMART" id="SM00965"/>
    </source>
</evidence>
<dbReference type="Pfam" id="PF00593">
    <property type="entry name" value="TonB_dep_Rec_b-barrel"/>
    <property type="match status" value="1"/>
</dbReference>
<evidence type="ECO:0000256" key="2">
    <source>
        <dbReference type="ARBA" id="ARBA00022448"/>
    </source>
</evidence>
<evidence type="ECO:0000256" key="7">
    <source>
        <dbReference type="ARBA" id="ARBA00023077"/>
    </source>
</evidence>
<evidence type="ECO:0000256" key="5">
    <source>
        <dbReference type="ARBA" id="ARBA00022692"/>
    </source>
</evidence>
<keyword evidence="4" id="KW-0406">Ion transport</keyword>
<keyword evidence="15" id="KW-1185">Reference proteome</keyword>
<dbReference type="InterPro" id="IPR012910">
    <property type="entry name" value="Plug_dom"/>
</dbReference>
<dbReference type="Pfam" id="PF07715">
    <property type="entry name" value="Plug"/>
    <property type="match status" value="1"/>
</dbReference>
<dbReference type="Gene3D" id="2.170.130.10">
    <property type="entry name" value="TonB-dependent receptor, plug domain"/>
    <property type="match status" value="1"/>
</dbReference>
<dbReference type="GO" id="GO:0006826">
    <property type="term" value="P:iron ion transport"/>
    <property type="evidence" value="ECO:0007669"/>
    <property type="project" value="UniProtKB-KW"/>
</dbReference>
<dbReference type="AlphaFoldDB" id="A0A7W5ZYZ9"/>
<evidence type="ECO:0000256" key="11">
    <source>
        <dbReference type="RuleBase" id="RU003357"/>
    </source>
</evidence>
<dbReference type="SMART" id="SM00965">
    <property type="entry name" value="STN"/>
    <property type="match status" value="1"/>
</dbReference>
<feature type="signal peptide" evidence="12">
    <location>
        <begin position="1"/>
        <end position="25"/>
    </location>
</feature>
<protein>
    <submittedName>
        <fullName evidence="14">Outer membrane receptor protein involved in Fe transport</fullName>
    </submittedName>
</protein>
<dbReference type="PROSITE" id="PS52016">
    <property type="entry name" value="TONB_DEPENDENT_REC_3"/>
    <property type="match status" value="1"/>
</dbReference>
<accession>A0A7W5ZYZ9</accession>
<sequence length="850" mass="89155">MARTRICSALMVALAPALIGAPACAREEQSYNFDLPSQELGESLRAVAAQSGWQLYAPADAVKARRAPALRGRLSVQDAVNQLLAGTGLTARFADRTVIVRTGDSADSADSAVSNDPAIVVTGSRIPGAVVASVVTRVDREAIKAAGQTDLGEAVRALPQNFSGGQNPGVGTGAGQINTNVNSASNVNLRGLGPDATLTLLNGHRLPYDSAFGGVDISAIPVAALDRIEVVADGASAIYGSDAVAGVVNVILRRDYDGVATSAQFGASTDGGNVRGQFDLVAGTRWSHGGLIAAYDFARNSAIAAKDRDYTSPLDGANSLYPEQRRHALTLAGHHELAPGISLSFDALYANRHSITTGGTAAARYVFAPDAETYSISPELSVALGSDWTMRVLGTWGRDRTHYDTRFSPAGSIETRTTGCYCNSAWSAEVNAEGPLFALGGGDARMAMGAGYRNNGMAFSRVIGAAAPDAFDVAQGSTYGFAEINLPFVTAANAISGVRRLSVTAAARYESYPGIAKLATPRIGIVYAPLEDITLKASWARSFKAPTLFQQYVGHQAYLLPGASVGATGTVLYTSGGNPGLKPERARSWQAGAVFEPGAVPGLRVEASYFDVRYTDRVVQPIAGSIAAAFNNPGFATLIGFDPAAGTLAGIIAGAQFGLQNFSGQAYSPDAVTALVDNRYTNVAAQKIRGVDVRARWQTALSADRNLALEVAGSWLDSKQQLTAALPQTLLSGQVFNPPRMRARSGVTYQSPRFAGSMFTNYTGALRDARFAQAARLRPQVTFDLALRYDLIAKATPDAEPPLALSLTVNNLGNARPGRIAVTGPTDTPFDSTNYSAIGRFIAIGVARRW</sequence>
<evidence type="ECO:0000256" key="3">
    <source>
        <dbReference type="ARBA" id="ARBA00022452"/>
    </source>
</evidence>
<comment type="similarity">
    <text evidence="10 11">Belongs to the TonB-dependent receptor family.</text>
</comment>
<dbReference type="SUPFAM" id="SSF56935">
    <property type="entry name" value="Porins"/>
    <property type="match status" value="1"/>
</dbReference>
<evidence type="ECO:0000313" key="14">
    <source>
        <dbReference type="EMBL" id="MBB3860872.1"/>
    </source>
</evidence>
<keyword evidence="12" id="KW-0732">Signal</keyword>
<dbReference type="InterPro" id="IPR037066">
    <property type="entry name" value="Plug_dom_sf"/>
</dbReference>
<dbReference type="Gene3D" id="3.55.50.30">
    <property type="match status" value="1"/>
</dbReference>
<gene>
    <name evidence="14" type="ORF">GGQ88_002141</name>
</gene>
<organism evidence="14 15">
    <name type="scientific">Novosphingobium hassiacum</name>
    <dbReference type="NCBI Taxonomy" id="173676"/>
    <lineage>
        <taxon>Bacteria</taxon>
        <taxon>Pseudomonadati</taxon>
        <taxon>Pseudomonadota</taxon>
        <taxon>Alphaproteobacteria</taxon>
        <taxon>Sphingomonadales</taxon>
        <taxon>Sphingomonadaceae</taxon>
        <taxon>Novosphingobium</taxon>
    </lineage>
</organism>
<evidence type="ECO:0000256" key="8">
    <source>
        <dbReference type="ARBA" id="ARBA00023136"/>
    </source>
</evidence>
<keyword evidence="4" id="KW-0410">Iron transport</keyword>
<feature type="chain" id="PRO_5031146367" evidence="12">
    <location>
        <begin position="26"/>
        <end position="850"/>
    </location>
</feature>
<dbReference type="InterPro" id="IPR036942">
    <property type="entry name" value="Beta-barrel_TonB_sf"/>
</dbReference>
<keyword evidence="9 10" id="KW-0998">Cell outer membrane</keyword>
<dbReference type="InterPro" id="IPR000531">
    <property type="entry name" value="Beta-barrel_TonB"/>
</dbReference>
<evidence type="ECO:0000256" key="1">
    <source>
        <dbReference type="ARBA" id="ARBA00004571"/>
    </source>
</evidence>
<evidence type="ECO:0000256" key="6">
    <source>
        <dbReference type="ARBA" id="ARBA00023004"/>
    </source>
</evidence>
<reference evidence="14 15" key="1">
    <citation type="submission" date="2020-08" db="EMBL/GenBank/DDBJ databases">
        <title>Genomic Encyclopedia of Type Strains, Phase IV (KMG-IV): sequencing the most valuable type-strain genomes for metagenomic binning, comparative biology and taxonomic classification.</title>
        <authorList>
            <person name="Goeker M."/>
        </authorList>
    </citation>
    <scope>NUCLEOTIDE SEQUENCE [LARGE SCALE GENOMIC DNA]</scope>
    <source>
        <strain evidence="14 15">DSM 14552</strain>
    </source>
</reference>
<dbReference type="PANTHER" id="PTHR47234:SF3">
    <property type="entry name" value="SECRETIN_TONB SHORT N-TERMINAL DOMAIN-CONTAINING PROTEIN"/>
    <property type="match status" value="1"/>
</dbReference>
<comment type="caution">
    <text evidence="14">The sequence shown here is derived from an EMBL/GenBank/DDBJ whole genome shotgun (WGS) entry which is preliminary data.</text>
</comment>
<dbReference type="Gene3D" id="2.40.170.20">
    <property type="entry name" value="TonB-dependent receptor, beta-barrel domain"/>
    <property type="match status" value="1"/>
</dbReference>
<name>A0A7W5ZYZ9_9SPHN</name>
<evidence type="ECO:0000256" key="4">
    <source>
        <dbReference type="ARBA" id="ARBA00022496"/>
    </source>
</evidence>
<dbReference type="EMBL" id="JACICY010000004">
    <property type="protein sequence ID" value="MBB3860872.1"/>
    <property type="molecule type" value="Genomic_DNA"/>
</dbReference>
<keyword evidence="8 10" id="KW-0472">Membrane</keyword>
<evidence type="ECO:0000256" key="12">
    <source>
        <dbReference type="SAM" id="SignalP"/>
    </source>
</evidence>
<feature type="domain" description="Secretin/TonB short N-terminal" evidence="13">
    <location>
        <begin position="53"/>
        <end position="103"/>
    </location>
</feature>
<keyword evidence="7 11" id="KW-0798">TonB box</keyword>
<dbReference type="PANTHER" id="PTHR47234">
    <property type="match status" value="1"/>
</dbReference>
<dbReference type="Pfam" id="PF07660">
    <property type="entry name" value="STN"/>
    <property type="match status" value="1"/>
</dbReference>
<comment type="subcellular location">
    <subcellularLocation>
        <location evidence="1 10">Cell outer membrane</location>
        <topology evidence="1 10">Multi-pass membrane protein</topology>
    </subcellularLocation>
</comment>
<keyword evidence="3 10" id="KW-1134">Transmembrane beta strand</keyword>
<keyword evidence="14" id="KW-0675">Receptor</keyword>
<evidence type="ECO:0000256" key="9">
    <source>
        <dbReference type="ARBA" id="ARBA00023237"/>
    </source>
</evidence>
<dbReference type="Proteomes" id="UP000562395">
    <property type="component" value="Unassembled WGS sequence"/>
</dbReference>
<dbReference type="GO" id="GO:0009279">
    <property type="term" value="C:cell outer membrane"/>
    <property type="evidence" value="ECO:0007669"/>
    <property type="project" value="UniProtKB-SubCell"/>
</dbReference>
<keyword evidence="5 10" id="KW-0812">Transmembrane</keyword>
<keyword evidence="2 10" id="KW-0813">Transport</keyword>
<evidence type="ECO:0000313" key="15">
    <source>
        <dbReference type="Proteomes" id="UP000562395"/>
    </source>
</evidence>
<evidence type="ECO:0000256" key="10">
    <source>
        <dbReference type="PROSITE-ProRule" id="PRU01360"/>
    </source>
</evidence>
<proteinExistence type="inferred from homology"/>
<keyword evidence="6" id="KW-0408">Iron</keyword>